<gene>
    <name evidence="2" type="ORF">PODLI_1B030911</name>
</gene>
<reference evidence="2" key="1">
    <citation type="submission" date="2022-12" db="EMBL/GenBank/DDBJ databases">
        <authorList>
            <person name="Alioto T."/>
            <person name="Alioto T."/>
            <person name="Gomez Garrido J."/>
        </authorList>
    </citation>
    <scope>NUCLEOTIDE SEQUENCE</scope>
</reference>
<evidence type="ECO:0000313" key="3">
    <source>
        <dbReference type="Proteomes" id="UP001178461"/>
    </source>
</evidence>
<evidence type="ECO:0000313" key="2">
    <source>
        <dbReference type="EMBL" id="CAI5796801.1"/>
    </source>
</evidence>
<organism evidence="2 3">
    <name type="scientific">Podarcis lilfordi</name>
    <name type="common">Lilford's wall lizard</name>
    <dbReference type="NCBI Taxonomy" id="74358"/>
    <lineage>
        <taxon>Eukaryota</taxon>
        <taxon>Metazoa</taxon>
        <taxon>Chordata</taxon>
        <taxon>Craniata</taxon>
        <taxon>Vertebrata</taxon>
        <taxon>Euteleostomi</taxon>
        <taxon>Lepidosauria</taxon>
        <taxon>Squamata</taxon>
        <taxon>Bifurcata</taxon>
        <taxon>Unidentata</taxon>
        <taxon>Episquamata</taxon>
        <taxon>Laterata</taxon>
        <taxon>Lacertibaenia</taxon>
        <taxon>Lacertidae</taxon>
        <taxon>Podarcis</taxon>
    </lineage>
</organism>
<name>A0AA35LIX5_9SAUR</name>
<dbReference type="Proteomes" id="UP001178461">
    <property type="component" value="Chromosome 17"/>
</dbReference>
<feature type="region of interest" description="Disordered" evidence="1">
    <location>
        <begin position="44"/>
        <end position="81"/>
    </location>
</feature>
<proteinExistence type="predicted"/>
<sequence length="81" mass="8831">MAAIAEGPEGARARSARGAFSAGWCRQRKFLSLVFNQVKGVGLYSNDGSKPGSKSGRNRKKFQVGRACKTKGDQRRVELFP</sequence>
<protein>
    <submittedName>
        <fullName evidence="2">Uncharacterized protein</fullName>
    </submittedName>
</protein>
<accession>A0AA35LIX5</accession>
<dbReference type="AlphaFoldDB" id="A0AA35LIX5"/>
<dbReference type="EMBL" id="OX395142">
    <property type="protein sequence ID" value="CAI5796801.1"/>
    <property type="molecule type" value="Genomic_DNA"/>
</dbReference>
<feature type="compositionally biased region" description="Basic and acidic residues" evidence="1">
    <location>
        <begin position="70"/>
        <end position="81"/>
    </location>
</feature>
<evidence type="ECO:0000256" key="1">
    <source>
        <dbReference type="SAM" id="MobiDB-lite"/>
    </source>
</evidence>
<keyword evidence="3" id="KW-1185">Reference proteome</keyword>